<dbReference type="Pfam" id="PF00196">
    <property type="entry name" value="GerE"/>
    <property type="match status" value="1"/>
</dbReference>
<reference evidence="9" key="1">
    <citation type="journal article" date="2019" name="Int. J. Syst. Evol. Microbiol.">
        <title>The Global Catalogue of Microorganisms (GCM) 10K type strain sequencing project: providing services to taxonomists for standard genome sequencing and annotation.</title>
        <authorList>
            <consortium name="The Broad Institute Genomics Platform"/>
            <consortium name="The Broad Institute Genome Sequencing Center for Infectious Disease"/>
            <person name="Wu L."/>
            <person name="Ma J."/>
        </authorList>
    </citation>
    <scope>NUCLEOTIDE SEQUENCE [LARGE SCALE GENOMIC DNA]</scope>
    <source>
        <strain evidence="9">JCM 5052</strain>
    </source>
</reference>
<proteinExistence type="predicted"/>
<evidence type="ECO:0000313" key="9">
    <source>
        <dbReference type="Proteomes" id="UP001501576"/>
    </source>
</evidence>
<dbReference type="GeneID" id="97432925"/>
<dbReference type="Gene3D" id="3.40.50.2300">
    <property type="match status" value="1"/>
</dbReference>
<dbReference type="Proteomes" id="UP001501576">
    <property type="component" value="Unassembled WGS sequence"/>
</dbReference>
<dbReference type="InterPro" id="IPR016032">
    <property type="entry name" value="Sig_transdc_resp-reg_C-effctor"/>
</dbReference>
<dbReference type="EMBL" id="BAAABZ010000006">
    <property type="protein sequence ID" value="GAA0511580.1"/>
    <property type="molecule type" value="Genomic_DNA"/>
</dbReference>
<dbReference type="SUPFAM" id="SSF46894">
    <property type="entry name" value="C-terminal effector domain of the bipartite response regulators"/>
    <property type="match status" value="1"/>
</dbReference>
<dbReference type="PROSITE" id="PS50043">
    <property type="entry name" value="HTH_LUXR_2"/>
    <property type="match status" value="1"/>
</dbReference>
<dbReference type="PROSITE" id="PS50110">
    <property type="entry name" value="RESPONSE_REGULATORY"/>
    <property type="match status" value="1"/>
</dbReference>
<dbReference type="PRINTS" id="PR00038">
    <property type="entry name" value="HTHLUXR"/>
</dbReference>
<protein>
    <submittedName>
        <fullName evidence="8">Response regulator transcription factor</fullName>
    </submittedName>
</protein>
<evidence type="ECO:0000256" key="1">
    <source>
        <dbReference type="ARBA" id="ARBA00022553"/>
    </source>
</evidence>
<dbReference type="InterPro" id="IPR011006">
    <property type="entry name" value="CheY-like_superfamily"/>
</dbReference>
<dbReference type="InterPro" id="IPR058245">
    <property type="entry name" value="NreC/VraR/RcsB-like_REC"/>
</dbReference>
<evidence type="ECO:0000259" key="6">
    <source>
        <dbReference type="PROSITE" id="PS50043"/>
    </source>
</evidence>
<dbReference type="InterPro" id="IPR039420">
    <property type="entry name" value="WalR-like"/>
</dbReference>
<dbReference type="RefSeq" id="WP_086710895.1">
    <property type="nucleotide sequence ID" value="NZ_BAAABZ010000006.1"/>
</dbReference>
<gene>
    <name evidence="8" type="ORF">GCM10010390_12680</name>
</gene>
<dbReference type="PANTHER" id="PTHR43214:SF24">
    <property type="entry name" value="TRANSCRIPTIONAL REGULATORY PROTEIN NARL-RELATED"/>
    <property type="match status" value="1"/>
</dbReference>
<dbReference type="PANTHER" id="PTHR43214">
    <property type="entry name" value="TWO-COMPONENT RESPONSE REGULATOR"/>
    <property type="match status" value="1"/>
</dbReference>
<dbReference type="PROSITE" id="PS00622">
    <property type="entry name" value="HTH_LUXR_1"/>
    <property type="match status" value="1"/>
</dbReference>
<evidence type="ECO:0000256" key="4">
    <source>
        <dbReference type="ARBA" id="ARBA00023163"/>
    </source>
</evidence>
<sequence length="231" mass="24597">MTTDVTAPIRVLIADDQVMVREGFSVLLNAQPDIEVVGEAVDGRQAIAQVVALRPDVVLMDIRMPEVNGLEATREIVAADADAKVLVLTTFDLDEYVYQALRSGASGFLLKDASARQLGDAVRVVAAGEALLAPTITKRLITTFSRIGEAAGLGGPLPSPQARLAELTERENEVLVLVAQGCSNAEIAERLIVAESTVKTHVSRILVKLGLRDRTQAAVFAYEARLVTPGG</sequence>
<dbReference type="SMART" id="SM00421">
    <property type="entry name" value="HTH_LUXR"/>
    <property type="match status" value="1"/>
</dbReference>
<evidence type="ECO:0000256" key="2">
    <source>
        <dbReference type="ARBA" id="ARBA00023015"/>
    </source>
</evidence>
<dbReference type="InterPro" id="IPR000792">
    <property type="entry name" value="Tscrpt_reg_LuxR_C"/>
</dbReference>
<dbReference type="CDD" id="cd17535">
    <property type="entry name" value="REC_NarL-like"/>
    <property type="match status" value="1"/>
</dbReference>
<dbReference type="SMART" id="SM00448">
    <property type="entry name" value="REC"/>
    <property type="match status" value="1"/>
</dbReference>
<keyword evidence="1 5" id="KW-0597">Phosphoprotein</keyword>
<dbReference type="Pfam" id="PF00072">
    <property type="entry name" value="Response_reg"/>
    <property type="match status" value="1"/>
</dbReference>
<dbReference type="InterPro" id="IPR001789">
    <property type="entry name" value="Sig_transdc_resp-reg_receiver"/>
</dbReference>
<keyword evidence="2" id="KW-0805">Transcription regulation</keyword>
<name>A0ABP3M4A6_9ACTN</name>
<dbReference type="CDD" id="cd06170">
    <property type="entry name" value="LuxR_C_like"/>
    <property type="match status" value="1"/>
</dbReference>
<dbReference type="SUPFAM" id="SSF52172">
    <property type="entry name" value="CheY-like"/>
    <property type="match status" value="1"/>
</dbReference>
<keyword evidence="3" id="KW-0238">DNA-binding</keyword>
<evidence type="ECO:0000259" key="7">
    <source>
        <dbReference type="PROSITE" id="PS50110"/>
    </source>
</evidence>
<comment type="caution">
    <text evidence="8">The sequence shown here is derived from an EMBL/GenBank/DDBJ whole genome shotgun (WGS) entry which is preliminary data.</text>
</comment>
<evidence type="ECO:0000313" key="8">
    <source>
        <dbReference type="EMBL" id="GAA0511580.1"/>
    </source>
</evidence>
<keyword evidence="9" id="KW-1185">Reference proteome</keyword>
<organism evidence="8 9">
    <name type="scientific">Streptomyces mordarskii</name>
    <dbReference type="NCBI Taxonomy" id="1226758"/>
    <lineage>
        <taxon>Bacteria</taxon>
        <taxon>Bacillati</taxon>
        <taxon>Actinomycetota</taxon>
        <taxon>Actinomycetes</taxon>
        <taxon>Kitasatosporales</taxon>
        <taxon>Streptomycetaceae</taxon>
        <taxon>Streptomyces</taxon>
    </lineage>
</organism>
<feature type="domain" description="HTH luxR-type" evidence="6">
    <location>
        <begin position="160"/>
        <end position="225"/>
    </location>
</feature>
<feature type="modified residue" description="4-aspartylphosphate" evidence="5">
    <location>
        <position position="61"/>
    </location>
</feature>
<keyword evidence="4" id="KW-0804">Transcription</keyword>
<feature type="domain" description="Response regulatory" evidence="7">
    <location>
        <begin position="10"/>
        <end position="126"/>
    </location>
</feature>
<accession>A0ABP3M4A6</accession>
<evidence type="ECO:0000256" key="5">
    <source>
        <dbReference type="PROSITE-ProRule" id="PRU00169"/>
    </source>
</evidence>
<evidence type="ECO:0000256" key="3">
    <source>
        <dbReference type="ARBA" id="ARBA00023125"/>
    </source>
</evidence>